<sequence length="368" mass="40971">MRSPSEFMLQLYEEIANGTTGQLRANVGAGAGGIGGAAFGESPLAGPELREAIYSFASNDVQEHTEIIQRERRNETLRGWRLSFNMQQLRGKKSRRKVKYAELAIYGKHCNADAGRKYKIAARRTSILTFTQLQLAAGSSKKDWVPVVSRQHIRLRDCWQRFNVTLAVEEWQKNGEVSDSQLLLVTKQRDERKQQMEDVSLDDILELSDLSSGHHAVLVAYYGKPVAVAAAKPQENGRSKRSIGPLPSKKKKGPMPVRDRSYPLCARRRLRVKSKHLGVHIVAPKNGIDMFRCAGSCAAPITYVQRTNHAMMEAFYFSQNPSKNKAQPHGPCCVPTQLQGFSVLLSAGNGVSVMKTYKKLAALRCGCR</sequence>
<evidence type="ECO:0000256" key="1">
    <source>
        <dbReference type="ARBA" id="ARBA00004613"/>
    </source>
</evidence>
<dbReference type="GO" id="GO:0008083">
    <property type="term" value="F:growth factor activity"/>
    <property type="evidence" value="ECO:0007669"/>
    <property type="project" value="UniProtKB-KW"/>
</dbReference>
<dbReference type="AlphaFoldDB" id="A0A077SQQ7"/>
<dbReference type="SMART" id="SM00204">
    <property type="entry name" value="TGFB"/>
    <property type="match status" value="1"/>
</dbReference>
<keyword evidence="4 6" id="KW-0339">Growth factor</keyword>
<accession>A0A077SQQ7</accession>
<dbReference type="GO" id="GO:0005125">
    <property type="term" value="F:cytokine activity"/>
    <property type="evidence" value="ECO:0007669"/>
    <property type="project" value="TreeGrafter"/>
</dbReference>
<feature type="region of interest" description="Disordered" evidence="7">
    <location>
        <begin position="231"/>
        <end position="259"/>
    </location>
</feature>
<comment type="subcellular location">
    <subcellularLocation>
        <location evidence="1">Secreted</location>
    </subcellularLocation>
</comment>
<feature type="domain" description="TGF-beta family profile" evidence="8">
    <location>
        <begin position="238"/>
        <end position="368"/>
    </location>
</feature>
<dbReference type="GO" id="GO:0005615">
    <property type="term" value="C:extracellular space"/>
    <property type="evidence" value="ECO:0007669"/>
    <property type="project" value="TreeGrafter"/>
</dbReference>
<protein>
    <submittedName>
        <fullName evidence="9">Transforming growth factor beta I SciTgfBI</fullName>
    </submittedName>
</protein>
<organism evidence="9">
    <name type="scientific">Sycon ciliatum</name>
    <dbReference type="NCBI Taxonomy" id="27933"/>
    <lineage>
        <taxon>Eukaryota</taxon>
        <taxon>Metazoa</taxon>
        <taxon>Porifera</taxon>
        <taxon>Calcarea</taxon>
        <taxon>Calcaronea</taxon>
        <taxon>Leucosolenida</taxon>
        <taxon>Sycettidae</taxon>
        <taxon>Sycon</taxon>
    </lineage>
</organism>
<dbReference type="SUPFAM" id="SSF57501">
    <property type="entry name" value="Cystine-knot cytokines"/>
    <property type="match status" value="1"/>
</dbReference>
<keyword evidence="5" id="KW-1015">Disulfide bond</keyword>
<keyword evidence="3" id="KW-0964">Secreted</keyword>
<dbReference type="InterPro" id="IPR001111">
    <property type="entry name" value="TGF-b_propeptide"/>
</dbReference>
<dbReference type="PANTHER" id="PTHR11848">
    <property type="entry name" value="TGF-BETA FAMILY"/>
    <property type="match status" value="1"/>
</dbReference>
<evidence type="ECO:0000256" key="6">
    <source>
        <dbReference type="RuleBase" id="RU000354"/>
    </source>
</evidence>
<reference evidence="9" key="1">
    <citation type="journal article" date="2014" name="Nat. Commun.">
        <title>Developmental gene expression provides clues to relationships between sponge and eumetazoan body plans.</title>
        <authorList>
            <person name="Leininger S."/>
            <person name="Adamski M."/>
            <person name="Bergum B."/>
            <person name="Guder C."/>
            <person name="Liu J."/>
            <person name="Laplante M."/>
            <person name="Brate J."/>
            <person name="Hoffmann F."/>
            <person name="Fortunato S."/>
            <person name="Jordal S."/>
            <person name="Rapp H.T."/>
            <person name="Adamska M."/>
        </authorList>
    </citation>
    <scope>NUCLEOTIDE SEQUENCE</scope>
</reference>
<dbReference type="Gene3D" id="2.10.90.10">
    <property type="entry name" value="Cystine-knot cytokines"/>
    <property type="match status" value="1"/>
</dbReference>
<comment type="similarity">
    <text evidence="2 6">Belongs to the TGF-beta family.</text>
</comment>
<dbReference type="PROSITE" id="PS51362">
    <property type="entry name" value="TGF_BETA_2"/>
    <property type="match status" value="1"/>
</dbReference>
<evidence type="ECO:0000256" key="5">
    <source>
        <dbReference type="ARBA" id="ARBA00023157"/>
    </source>
</evidence>
<name>A0A077SQQ7_9METZ</name>
<proteinExistence type="evidence at transcript level"/>
<evidence type="ECO:0000256" key="3">
    <source>
        <dbReference type="ARBA" id="ARBA00022525"/>
    </source>
</evidence>
<evidence type="ECO:0000256" key="7">
    <source>
        <dbReference type="SAM" id="MobiDB-lite"/>
    </source>
</evidence>
<evidence type="ECO:0000256" key="2">
    <source>
        <dbReference type="ARBA" id="ARBA00006656"/>
    </source>
</evidence>
<dbReference type="InterPro" id="IPR001839">
    <property type="entry name" value="TGF-b_C"/>
</dbReference>
<dbReference type="Gene3D" id="2.60.120.970">
    <property type="match status" value="1"/>
</dbReference>
<dbReference type="Pfam" id="PF00688">
    <property type="entry name" value="TGFb_propeptide"/>
    <property type="match status" value="1"/>
</dbReference>
<dbReference type="EMBL" id="HG973389">
    <property type="protein sequence ID" value="CDO67928.1"/>
    <property type="molecule type" value="mRNA"/>
</dbReference>
<feature type="non-terminal residue" evidence="9">
    <location>
        <position position="1"/>
    </location>
</feature>
<evidence type="ECO:0000256" key="4">
    <source>
        <dbReference type="ARBA" id="ARBA00023030"/>
    </source>
</evidence>
<evidence type="ECO:0000259" key="8">
    <source>
        <dbReference type="PROSITE" id="PS51362"/>
    </source>
</evidence>
<dbReference type="InterPro" id="IPR029034">
    <property type="entry name" value="Cystine-knot_cytokine"/>
</dbReference>
<evidence type="ECO:0000313" key="9">
    <source>
        <dbReference type="EMBL" id="CDO67928.1"/>
    </source>
</evidence>
<gene>
    <name evidence="9" type="primary">TgfBI</name>
</gene>
<dbReference type="Pfam" id="PF00019">
    <property type="entry name" value="TGF_beta"/>
    <property type="match status" value="1"/>
</dbReference>
<dbReference type="InterPro" id="IPR015615">
    <property type="entry name" value="TGF-beta-rel"/>
</dbReference>
<dbReference type="CDD" id="cd13756">
    <property type="entry name" value="TGF_beta_BMPs_GDFs"/>
    <property type="match status" value="1"/>
</dbReference>